<name>A0ABY0FPJ7_9PLEO</name>
<accession>A0ABY0FPJ7</accession>
<reference evidence="2" key="1">
    <citation type="journal article" date="2019" name="bioRxiv">
        <title>Genomics, evolutionary history and diagnostics of the Alternaria alternata species group including apple and Asian pear pathotypes.</title>
        <authorList>
            <person name="Armitage A.D."/>
            <person name="Cockerton H.M."/>
            <person name="Sreenivasaprasad S."/>
            <person name="Woodhall J.W."/>
            <person name="Lane C.R."/>
            <person name="Harrison R.J."/>
            <person name="Clarkson J.P."/>
        </authorList>
    </citation>
    <scope>NUCLEOTIDE SEQUENCE [LARGE SCALE GENOMIC DNA]</scope>
    <source>
        <strain evidence="2">FERA 635</strain>
    </source>
</reference>
<proteinExistence type="predicted"/>
<gene>
    <name evidence="1" type="ORF">AA0119_g13065</name>
</gene>
<sequence>MSDVELTPEDCATIWNSIPEEFRCLPEGAHPPSTFVELLEALRHFVCCRHPQEAAQALGLAEETDWETSLEKVRGLVEHRCPVTTLIPETRSRLFKVSDVPVFANTGDYEGFRSSLLRFFQSGDAPLPHDYERALLRVLISFKDPIAHEVALTWDVTPFIRDDWISTYTVFVAFLDSKFQSITIETDILEEYMGTENDETFYSHALLQAATDRIMEIRRRPKYETLP</sequence>
<protein>
    <submittedName>
        <fullName evidence="1">Uncharacterized protein</fullName>
    </submittedName>
</protein>
<organism evidence="1 2">
    <name type="scientific">Alternaria tenuissima</name>
    <dbReference type="NCBI Taxonomy" id="119927"/>
    <lineage>
        <taxon>Eukaryota</taxon>
        <taxon>Fungi</taxon>
        <taxon>Dikarya</taxon>
        <taxon>Ascomycota</taxon>
        <taxon>Pezizomycotina</taxon>
        <taxon>Dothideomycetes</taxon>
        <taxon>Pleosporomycetidae</taxon>
        <taxon>Pleosporales</taxon>
        <taxon>Pleosporineae</taxon>
        <taxon>Pleosporaceae</taxon>
        <taxon>Alternaria</taxon>
        <taxon>Alternaria sect. Alternaria</taxon>
        <taxon>Alternaria alternata complex</taxon>
    </lineage>
</organism>
<dbReference type="EMBL" id="PDXF01000162">
    <property type="protein sequence ID" value="RYN85842.1"/>
    <property type="molecule type" value="Genomic_DNA"/>
</dbReference>
<evidence type="ECO:0000313" key="1">
    <source>
        <dbReference type="EMBL" id="RYN85842.1"/>
    </source>
</evidence>
<evidence type="ECO:0000313" key="2">
    <source>
        <dbReference type="Proteomes" id="UP000293195"/>
    </source>
</evidence>
<keyword evidence="2" id="KW-1185">Reference proteome</keyword>
<dbReference type="Proteomes" id="UP000293195">
    <property type="component" value="Unassembled WGS sequence"/>
</dbReference>
<comment type="caution">
    <text evidence="1">The sequence shown here is derived from an EMBL/GenBank/DDBJ whole genome shotgun (WGS) entry which is preliminary data.</text>
</comment>